<dbReference type="AlphaFoldDB" id="E6MSL3"/>
<dbReference type="STRING" id="888832.HMPREF9420_2481"/>
<evidence type="ECO:0000313" key="1">
    <source>
        <dbReference type="EMBL" id="EFV03405.1"/>
    </source>
</evidence>
<gene>
    <name evidence="1" type="ORF">HMPREF9420_2481</name>
</gene>
<keyword evidence="2" id="KW-1185">Reference proteome</keyword>
<protein>
    <submittedName>
        <fullName evidence="1">Uncharacterized protein</fullName>
    </submittedName>
</protein>
<evidence type="ECO:0000313" key="2">
    <source>
        <dbReference type="Proteomes" id="UP000003874"/>
    </source>
</evidence>
<comment type="caution">
    <text evidence="1">The sequence shown here is derived from an EMBL/GenBank/DDBJ whole genome shotgun (WGS) entry which is preliminary data.</text>
</comment>
<dbReference type="HOGENOM" id="CLU_2684778_0_0_10"/>
<organism evidence="1 2">
    <name type="scientific">Segatella salivae DSM 15606</name>
    <dbReference type="NCBI Taxonomy" id="888832"/>
    <lineage>
        <taxon>Bacteria</taxon>
        <taxon>Pseudomonadati</taxon>
        <taxon>Bacteroidota</taxon>
        <taxon>Bacteroidia</taxon>
        <taxon>Bacteroidales</taxon>
        <taxon>Prevotellaceae</taxon>
        <taxon>Segatella</taxon>
    </lineage>
</organism>
<dbReference type="EMBL" id="AEQO01000191">
    <property type="protein sequence ID" value="EFV03405.1"/>
    <property type="molecule type" value="Genomic_DNA"/>
</dbReference>
<reference evidence="1 2" key="1">
    <citation type="submission" date="2010-12" db="EMBL/GenBank/DDBJ databases">
        <authorList>
            <person name="Muzny D."/>
            <person name="Qin X."/>
            <person name="Deng J."/>
            <person name="Jiang H."/>
            <person name="Liu Y."/>
            <person name="Qu J."/>
            <person name="Song X.-Z."/>
            <person name="Zhang L."/>
            <person name="Thornton R."/>
            <person name="Coyle M."/>
            <person name="Francisco L."/>
            <person name="Jackson L."/>
            <person name="Javaid M."/>
            <person name="Korchina V."/>
            <person name="Kovar C."/>
            <person name="Mata R."/>
            <person name="Mathew T."/>
            <person name="Ngo R."/>
            <person name="Nguyen L."/>
            <person name="Nguyen N."/>
            <person name="Okwuonu G."/>
            <person name="Ongeri F."/>
            <person name="Pham C."/>
            <person name="Simmons D."/>
            <person name="Wilczek-Boney K."/>
            <person name="Hale W."/>
            <person name="Jakkamsetti A."/>
            <person name="Pham P."/>
            <person name="Ruth R."/>
            <person name="San Lucas F."/>
            <person name="Warren J."/>
            <person name="Zhang J."/>
            <person name="Zhao Z."/>
            <person name="Zhou C."/>
            <person name="Zhu D."/>
            <person name="Lee S."/>
            <person name="Bess C."/>
            <person name="Blankenburg K."/>
            <person name="Forbes L."/>
            <person name="Fu Q."/>
            <person name="Gubbala S."/>
            <person name="Hirani K."/>
            <person name="Jayaseelan J.C."/>
            <person name="Lara F."/>
            <person name="Munidasa M."/>
            <person name="Palculict T."/>
            <person name="Patil S."/>
            <person name="Pu L.-L."/>
            <person name="Saada N."/>
            <person name="Tang L."/>
            <person name="Weissenberger G."/>
            <person name="Zhu Y."/>
            <person name="Hemphill L."/>
            <person name="Shang Y."/>
            <person name="Youmans B."/>
            <person name="Ayvaz T."/>
            <person name="Ross M."/>
            <person name="Santibanez J."/>
            <person name="Aqrawi P."/>
            <person name="Gross S."/>
            <person name="Joshi V."/>
            <person name="Fowler G."/>
            <person name="Nazareth L."/>
            <person name="Reid J."/>
            <person name="Worley K."/>
            <person name="Petrosino J."/>
            <person name="Highlander S."/>
            <person name="Gibbs R."/>
        </authorList>
    </citation>
    <scope>NUCLEOTIDE SEQUENCE [LARGE SCALE GENOMIC DNA]</scope>
    <source>
        <strain evidence="1 2">DSM 15606</strain>
    </source>
</reference>
<name>E6MSL3_9BACT</name>
<sequence>MDISNDCSIFFDQNKNRNTKEKSMICEQNIIHKSSYSQEYLYLCNLIMANEKIAIETLSNTINRHFYSKFIITA</sequence>
<accession>E6MSL3</accession>
<proteinExistence type="predicted"/>
<dbReference type="Proteomes" id="UP000003874">
    <property type="component" value="Unassembled WGS sequence"/>
</dbReference>